<protein>
    <submittedName>
        <fullName evidence="2">Uncharacterized protein</fullName>
    </submittedName>
</protein>
<sequence>GLMNEAYRSSYGEPTRNSDVQLHRGNPFHKLERAYETDRKEEEIQVFNI</sequence>
<proteinExistence type="predicted"/>
<evidence type="ECO:0000256" key="1">
    <source>
        <dbReference type="SAM" id="MobiDB-lite"/>
    </source>
</evidence>
<organism evidence="2">
    <name type="scientific">Arion vulgaris</name>
    <dbReference type="NCBI Taxonomy" id="1028688"/>
    <lineage>
        <taxon>Eukaryota</taxon>
        <taxon>Metazoa</taxon>
        <taxon>Spiralia</taxon>
        <taxon>Lophotrochozoa</taxon>
        <taxon>Mollusca</taxon>
        <taxon>Gastropoda</taxon>
        <taxon>Heterobranchia</taxon>
        <taxon>Euthyneura</taxon>
        <taxon>Panpulmonata</taxon>
        <taxon>Eupulmonata</taxon>
        <taxon>Stylommatophora</taxon>
        <taxon>Helicina</taxon>
        <taxon>Arionoidea</taxon>
        <taxon>Arionidae</taxon>
        <taxon>Arion</taxon>
    </lineage>
</organism>
<accession>A0A0B7B797</accession>
<feature type="non-terminal residue" evidence="2">
    <location>
        <position position="1"/>
    </location>
</feature>
<name>A0A0B7B797_9EUPU</name>
<dbReference type="EMBL" id="HACG01041326">
    <property type="protein sequence ID" value="CEK88191.1"/>
    <property type="molecule type" value="Transcribed_RNA"/>
</dbReference>
<gene>
    <name evidence="2" type="primary">ORF163700</name>
</gene>
<reference evidence="2" key="1">
    <citation type="submission" date="2014-12" db="EMBL/GenBank/DDBJ databases">
        <title>Insight into the proteome of Arion vulgaris.</title>
        <authorList>
            <person name="Aradska J."/>
            <person name="Bulat T."/>
            <person name="Smidak R."/>
            <person name="Sarate P."/>
            <person name="Gangsoo J."/>
            <person name="Sialana F."/>
            <person name="Bilban M."/>
            <person name="Lubec G."/>
        </authorList>
    </citation>
    <scope>NUCLEOTIDE SEQUENCE</scope>
    <source>
        <tissue evidence="2">Skin</tissue>
    </source>
</reference>
<evidence type="ECO:0000313" key="2">
    <source>
        <dbReference type="EMBL" id="CEK88191.1"/>
    </source>
</evidence>
<dbReference type="AlphaFoldDB" id="A0A0B7B797"/>
<feature type="region of interest" description="Disordered" evidence="1">
    <location>
        <begin position="1"/>
        <end position="23"/>
    </location>
</feature>